<feature type="region of interest" description="Disordered" evidence="1">
    <location>
        <begin position="128"/>
        <end position="160"/>
    </location>
</feature>
<gene>
    <name evidence="2" type="ORF">ACFSUB_02070</name>
</gene>
<dbReference type="EMBL" id="JBHUML010000002">
    <property type="protein sequence ID" value="MFD2704240.1"/>
    <property type="molecule type" value="Genomic_DNA"/>
</dbReference>
<dbReference type="NCBIfam" id="TIGR02126">
    <property type="entry name" value="phgtail_TP901_1"/>
    <property type="match status" value="1"/>
</dbReference>
<proteinExistence type="predicted"/>
<keyword evidence="3" id="KW-1185">Reference proteome</keyword>
<organism evidence="2 3">
    <name type="scientific">Salibacterium lacus</name>
    <dbReference type="NCBI Taxonomy" id="1898109"/>
    <lineage>
        <taxon>Bacteria</taxon>
        <taxon>Bacillati</taxon>
        <taxon>Bacillota</taxon>
        <taxon>Bacilli</taxon>
        <taxon>Bacillales</taxon>
        <taxon>Bacillaceae</taxon>
    </lineage>
</organism>
<reference evidence="3" key="1">
    <citation type="journal article" date="2019" name="Int. J. Syst. Evol. Microbiol.">
        <title>The Global Catalogue of Microorganisms (GCM) 10K type strain sequencing project: providing services to taxonomists for standard genome sequencing and annotation.</title>
        <authorList>
            <consortium name="The Broad Institute Genomics Platform"/>
            <consortium name="The Broad Institute Genome Sequencing Center for Infectious Disease"/>
            <person name="Wu L."/>
            <person name="Ma J."/>
        </authorList>
    </citation>
    <scope>NUCLEOTIDE SEQUENCE [LARGE SCALE GENOMIC DNA]</scope>
    <source>
        <strain evidence="3">KCTC 33792</strain>
    </source>
</reference>
<accession>A0ABW5T030</accession>
<sequence>MKEGKNTILLVQPVDATDGSMVVANLTENSYAIENEIIDEQTKMGRIVAYGQNSESFEMTAYGEKGDPGQKAVLDAIKNKAKIKVWEVDRVANSTDAYDATFATCIVESAEKTNPTDSFQEVTATLQVDGQSHEGELTSLPSGATDDSGGGSFEEPTTSA</sequence>
<comment type="caution">
    <text evidence="2">The sequence shown here is derived from an EMBL/GenBank/DDBJ whole genome shotgun (WGS) entry which is preliminary data.</text>
</comment>
<dbReference type="InterPro" id="IPR011855">
    <property type="entry name" value="Phgtail_TP901_1"/>
</dbReference>
<protein>
    <submittedName>
        <fullName evidence="2">Phage major tail protein, TP901-1 family</fullName>
    </submittedName>
</protein>
<dbReference type="Pfam" id="PF06199">
    <property type="entry name" value="Phage_tail_2"/>
    <property type="match status" value="1"/>
</dbReference>
<name>A0ABW5T030_9BACI</name>
<dbReference type="RefSeq" id="WP_380711528.1">
    <property type="nucleotide sequence ID" value="NZ_JBHUML010000002.1"/>
</dbReference>
<evidence type="ECO:0000313" key="3">
    <source>
        <dbReference type="Proteomes" id="UP001597520"/>
    </source>
</evidence>
<evidence type="ECO:0000256" key="1">
    <source>
        <dbReference type="SAM" id="MobiDB-lite"/>
    </source>
</evidence>
<evidence type="ECO:0000313" key="2">
    <source>
        <dbReference type="EMBL" id="MFD2704240.1"/>
    </source>
</evidence>
<dbReference type="Proteomes" id="UP001597520">
    <property type="component" value="Unassembled WGS sequence"/>
</dbReference>